<reference evidence="2" key="1">
    <citation type="submission" date="2023-04" db="EMBL/GenBank/DDBJ databases">
        <authorList>
            <consortium name="ELIXIR-Norway"/>
        </authorList>
    </citation>
    <scope>NUCLEOTIDE SEQUENCE [LARGE SCALE GENOMIC DNA]</scope>
</reference>
<feature type="region of interest" description="Disordered" evidence="1">
    <location>
        <begin position="74"/>
        <end position="164"/>
    </location>
</feature>
<sequence length="164" mass="17320">MQSTLCQSCWGAGGQGGAGAGSLLSLWSAGRKALPPPGWGQEAYGVGASGLVNIYDVLFRFGFFFFFNFVEGTVDPQQNRPPPSPRNGTPTPPPTPSPPRSLQGLPHPGQSPTCLVQEQPSLRRALQGVPRPPGRKEDLPAPSRLPSNLASPGREGLQSPSLLR</sequence>
<feature type="compositionally biased region" description="Polar residues" evidence="1">
    <location>
        <begin position="110"/>
        <end position="120"/>
    </location>
</feature>
<gene>
    <name evidence="2" type="ORF">MRATA1EN1_LOCUS10627</name>
</gene>
<feature type="compositionally biased region" description="Pro residues" evidence="1">
    <location>
        <begin position="79"/>
        <end position="99"/>
    </location>
</feature>
<dbReference type="EMBL" id="OX459956">
    <property type="protein sequence ID" value="CAI9161665.1"/>
    <property type="molecule type" value="Genomic_DNA"/>
</dbReference>
<name>A0ABN8YJC6_RANTA</name>
<keyword evidence="3" id="KW-1185">Reference proteome</keyword>
<evidence type="ECO:0000313" key="2">
    <source>
        <dbReference type="EMBL" id="CAI9161665.1"/>
    </source>
</evidence>
<evidence type="ECO:0000256" key="1">
    <source>
        <dbReference type="SAM" id="MobiDB-lite"/>
    </source>
</evidence>
<organism evidence="2 3">
    <name type="scientific">Rangifer tarandus platyrhynchus</name>
    <name type="common">Svalbard reindeer</name>
    <dbReference type="NCBI Taxonomy" id="3082113"/>
    <lineage>
        <taxon>Eukaryota</taxon>
        <taxon>Metazoa</taxon>
        <taxon>Chordata</taxon>
        <taxon>Craniata</taxon>
        <taxon>Vertebrata</taxon>
        <taxon>Euteleostomi</taxon>
        <taxon>Mammalia</taxon>
        <taxon>Eutheria</taxon>
        <taxon>Laurasiatheria</taxon>
        <taxon>Artiodactyla</taxon>
        <taxon>Ruminantia</taxon>
        <taxon>Pecora</taxon>
        <taxon>Cervidae</taxon>
        <taxon>Odocoileinae</taxon>
        <taxon>Rangifer</taxon>
    </lineage>
</organism>
<protein>
    <submittedName>
        <fullName evidence="2">Uncharacterized protein</fullName>
    </submittedName>
</protein>
<evidence type="ECO:0000313" key="3">
    <source>
        <dbReference type="Proteomes" id="UP001176941"/>
    </source>
</evidence>
<dbReference type="Proteomes" id="UP001176941">
    <property type="component" value="Chromosome 20"/>
</dbReference>
<proteinExistence type="predicted"/>
<accession>A0ABN8YJC6</accession>